<evidence type="ECO:0000256" key="1">
    <source>
        <dbReference type="ARBA" id="ARBA00004613"/>
    </source>
</evidence>
<evidence type="ECO:0000256" key="6">
    <source>
        <dbReference type="ARBA" id="ARBA00023157"/>
    </source>
</evidence>
<dbReference type="GO" id="GO:0005576">
    <property type="term" value="C:extracellular region"/>
    <property type="evidence" value="ECO:0007669"/>
    <property type="project" value="UniProtKB-SubCell"/>
</dbReference>
<evidence type="ECO:0000256" key="3">
    <source>
        <dbReference type="ARBA" id="ARBA00022525"/>
    </source>
</evidence>
<dbReference type="GO" id="GO:0005179">
    <property type="term" value="F:hormone activity"/>
    <property type="evidence" value="ECO:0007669"/>
    <property type="project" value="UniProtKB-KW"/>
</dbReference>
<name>A0AAV6P7G7_9ROSI</name>
<sequence length="126" mass="13350">MGHSSNSGAVMAAAAAAAMGVFILMLSGSHCSVASPTPSSYGNITVAAAASMWCDGRVEECVTREDDGESAFPSLLASTPKFISFPTRNRNKPVCERPGDYKSCFNARRTNTKNDNCGTYGRACRR</sequence>
<dbReference type="GO" id="GO:0040008">
    <property type="term" value="P:regulation of growth"/>
    <property type="evidence" value="ECO:0007669"/>
    <property type="project" value="UniProtKB-ARBA"/>
</dbReference>
<keyword evidence="3" id="KW-0964">Secreted</keyword>
<feature type="non-terminal residue" evidence="7">
    <location>
        <position position="1"/>
    </location>
</feature>
<comment type="similarity">
    <text evidence="2">Belongs to the plant rapid alkalinization factor (RALF) family.</text>
</comment>
<protein>
    <recommendedName>
        <fullName evidence="9">Rapid alkalinization factor-like</fullName>
    </recommendedName>
</protein>
<organism evidence="7 8">
    <name type="scientific">Cucurbita argyrosperma subsp. sororia</name>
    <dbReference type="NCBI Taxonomy" id="37648"/>
    <lineage>
        <taxon>Eukaryota</taxon>
        <taxon>Viridiplantae</taxon>
        <taxon>Streptophyta</taxon>
        <taxon>Embryophyta</taxon>
        <taxon>Tracheophyta</taxon>
        <taxon>Spermatophyta</taxon>
        <taxon>Magnoliopsida</taxon>
        <taxon>eudicotyledons</taxon>
        <taxon>Gunneridae</taxon>
        <taxon>Pentapetalae</taxon>
        <taxon>rosids</taxon>
        <taxon>fabids</taxon>
        <taxon>Cucurbitales</taxon>
        <taxon>Cucurbitaceae</taxon>
        <taxon>Cucurbiteae</taxon>
        <taxon>Cucurbita</taxon>
    </lineage>
</organism>
<proteinExistence type="inferred from homology"/>
<dbReference type="InterPro" id="IPR008801">
    <property type="entry name" value="RALF"/>
</dbReference>
<comment type="caution">
    <text evidence="7">The sequence shown here is derived from an EMBL/GenBank/DDBJ whole genome shotgun (WGS) entry which is preliminary data.</text>
</comment>
<evidence type="ECO:0008006" key="9">
    <source>
        <dbReference type="Google" id="ProtNLM"/>
    </source>
</evidence>
<dbReference type="EMBL" id="JAGKQH010000001">
    <property type="protein sequence ID" value="KAG6607070.1"/>
    <property type="molecule type" value="Genomic_DNA"/>
</dbReference>
<accession>A0AAV6P7G7</accession>
<dbReference type="Pfam" id="PF05498">
    <property type="entry name" value="RALF"/>
    <property type="match status" value="1"/>
</dbReference>
<evidence type="ECO:0000313" key="8">
    <source>
        <dbReference type="Proteomes" id="UP000685013"/>
    </source>
</evidence>
<evidence type="ECO:0000256" key="2">
    <source>
        <dbReference type="ARBA" id="ARBA00009178"/>
    </source>
</evidence>
<evidence type="ECO:0000256" key="4">
    <source>
        <dbReference type="ARBA" id="ARBA00022702"/>
    </source>
</evidence>
<dbReference type="AlphaFoldDB" id="A0AAV6P7G7"/>
<reference evidence="7 8" key="1">
    <citation type="journal article" date="2021" name="Hortic Res">
        <title>The domestication of Cucurbita argyrosperma as revealed by the genome of its wild relative.</title>
        <authorList>
            <person name="Barrera-Redondo J."/>
            <person name="Sanchez-de la Vega G."/>
            <person name="Aguirre-Liguori J.A."/>
            <person name="Castellanos-Morales G."/>
            <person name="Gutierrez-Guerrero Y.T."/>
            <person name="Aguirre-Dugua X."/>
            <person name="Aguirre-Planter E."/>
            <person name="Tenaillon M.I."/>
            <person name="Lira-Saade R."/>
            <person name="Eguiarte L.E."/>
        </authorList>
    </citation>
    <scope>NUCLEOTIDE SEQUENCE [LARGE SCALE GENOMIC DNA]</scope>
    <source>
        <strain evidence="7">JBR-2021</strain>
    </source>
</reference>
<keyword evidence="4" id="KW-0372">Hormone</keyword>
<gene>
    <name evidence="7" type="ORF">SDJN03_00412</name>
</gene>
<keyword evidence="8" id="KW-1185">Reference proteome</keyword>
<comment type="subcellular location">
    <subcellularLocation>
        <location evidence="1">Secreted</location>
    </subcellularLocation>
</comment>
<keyword evidence="6" id="KW-1015">Disulfide bond</keyword>
<evidence type="ECO:0000256" key="5">
    <source>
        <dbReference type="ARBA" id="ARBA00022729"/>
    </source>
</evidence>
<dbReference type="Proteomes" id="UP000685013">
    <property type="component" value="Chromosome 1"/>
</dbReference>
<keyword evidence="5" id="KW-0732">Signal</keyword>
<evidence type="ECO:0000313" key="7">
    <source>
        <dbReference type="EMBL" id="KAG6607070.1"/>
    </source>
</evidence>